<proteinExistence type="predicted"/>
<dbReference type="AlphaFoldDB" id="A0A9N9Y159"/>
<dbReference type="Proteomes" id="UP000754883">
    <property type="component" value="Unassembled WGS sequence"/>
</dbReference>
<comment type="caution">
    <text evidence="2">The sequence shown here is derived from an EMBL/GenBank/DDBJ whole genome shotgun (WGS) entry which is preliminary data.</text>
</comment>
<evidence type="ECO:0000313" key="3">
    <source>
        <dbReference type="Proteomes" id="UP000754883"/>
    </source>
</evidence>
<protein>
    <submittedName>
        <fullName evidence="2">Uncharacterized protein</fullName>
    </submittedName>
</protein>
<organism evidence="2 3">
    <name type="scientific">Clonostachys byssicola</name>
    <dbReference type="NCBI Taxonomy" id="160290"/>
    <lineage>
        <taxon>Eukaryota</taxon>
        <taxon>Fungi</taxon>
        <taxon>Dikarya</taxon>
        <taxon>Ascomycota</taxon>
        <taxon>Pezizomycotina</taxon>
        <taxon>Sordariomycetes</taxon>
        <taxon>Hypocreomycetidae</taxon>
        <taxon>Hypocreales</taxon>
        <taxon>Bionectriaceae</taxon>
        <taxon>Clonostachys</taxon>
    </lineage>
</organism>
<reference evidence="2" key="1">
    <citation type="submission" date="2021-10" db="EMBL/GenBank/DDBJ databases">
        <authorList>
            <person name="Piombo E."/>
        </authorList>
    </citation>
    <scope>NUCLEOTIDE SEQUENCE</scope>
</reference>
<dbReference type="EMBL" id="CABFNO020001467">
    <property type="protein sequence ID" value="CAG9989531.1"/>
    <property type="molecule type" value="Genomic_DNA"/>
</dbReference>
<evidence type="ECO:0000313" key="2">
    <source>
        <dbReference type="EMBL" id="CAG9989531.1"/>
    </source>
</evidence>
<name>A0A9N9Y159_9HYPO</name>
<evidence type="ECO:0000256" key="1">
    <source>
        <dbReference type="SAM" id="MobiDB-lite"/>
    </source>
</evidence>
<feature type="region of interest" description="Disordered" evidence="1">
    <location>
        <begin position="462"/>
        <end position="484"/>
    </location>
</feature>
<feature type="region of interest" description="Disordered" evidence="1">
    <location>
        <begin position="24"/>
        <end position="55"/>
    </location>
</feature>
<accession>A0A9N9Y159</accession>
<feature type="compositionally biased region" description="Basic and acidic residues" evidence="1">
    <location>
        <begin position="24"/>
        <end position="34"/>
    </location>
</feature>
<gene>
    <name evidence="2" type="ORF">CBYS24578_00005225</name>
</gene>
<keyword evidence="3" id="KW-1185">Reference proteome</keyword>
<dbReference type="OrthoDB" id="5213630at2759"/>
<sequence>MQALRKGQADALIQASEFKNELDIEKDMHTKTKSELSTSQQEASTLRQAEAHARAQADEIETALNIERRINTHTETYLAEEATSLRHAEADARAQAGELKKSLDIERQMHTKTKFDLSASRQEASAHFEGKSQAINDRSMMRRKMKDKQAMLEEELTKAKETAATARQGQMKAVSELNKSMRLNQGSDQSTDTQLVQKLVELRNDIRTWSLTYFITTSENASKLSRHDLMKILDKTKVHSFTRENFFERSLQDPTIRPTVVRSILWKVLQCGIFRQYLWVMGPFMSRSVKDTHNFLSFHMVKKHTQDSNEKSHKFNIWRANGSAMFSQAPDPDQKRTNRDQIITKWVATIIVLLKPLFANQDQKDVEDDLYQIIDQALALDEELCQQVADVSVQYLRDSAGLVKLRFDSDAMTTEIGSKDATAGDAVSAILAPALVKRGNSAGNQFDKQILLVPMEVICQPAEPKPTSRANPILVQDPTPSPKV</sequence>
<feature type="compositionally biased region" description="Polar residues" evidence="1">
    <location>
        <begin position="35"/>
        <end position="47"/>
    </location>
</feature>